<name>A0A392TBP5_9FABA</name>
<dbReference type="Proteomes" id="UP000265520">
    <property type="component" value="Unassembled WGS sequence"/>
</dbReference>
<dbReference type="AlphaFoldDB" id="A0A392TBP5"/>
<keyword evidence="2" id="KW-1185">Reference proteome</keyword>
<protein>
    <submittedName>
        <fullName evidence="1">Uncharacterized protein</fullName>
    </submittedName>
</protein>
<reference evidence="1 2" key="1">
    <citation type="journal article" date="2018" name="Front. Plant Sci.">
        <title>Red Clover (Trifolium pratense) and Zigzag Clover (T. medium) - A Picture of Genomic Similarities and Differences.</title>
        <authorList>
            <person name="Dluhosova J."/>
            <person name="Istvanek J."/>
            <person name="Nedelnik J."/>
            <person name="Repkova J."/>
        </authorList>
    </citation>
    <scope>NUCLEOTIDE SEQUENCE [LARGE SCALE GENOMIC DNA]</scope>
    <source>
        <strain evidence="2">cv. 10/8</strain>
        <tissue evidence="1">Leaf</tissue>
    </source>
</reference>
<sequence>MVNKNVMIIRAWRSGKQF</sequence>
<organism evidence="1 2">
    <name type="scientific">Trifolium medium</name>
    <dbReference type="NCBI Taxonomy" id="97028"/>
    <lineage>
        <taxon>Eukaryota</taxon>
        <taxon>Viridiplantae</taxon>
        <taxon>Streptophyta</taxon>
        <taxon>Embryophyta</taxon>
        <taxon>Tracheophyta</taxon>
        <taxon>Spermatophyta</taxon>
        <taxon>Magnoliopsida</taxon>
        <taxon>eudicotyledons</taxon>
        <taxon>Gunneridae</taxon>
        <taxon>Pentapetalae</taxon>
        <taxon>rosids</taxon>
        <taxon>fabids</taxon>
        <taxon>Fabales</taxon>
        <taxon>Fabaceae</taxon>
        <taxon>Papilionoideae</taxon>
        <taxon>50 kb inversion clade</taxon>
        <taxon>NPAAA clade</taxon>
        <taxon>Hologalegina</taxon>
        <taxon>IRL clade</taxon>
        <taxon>Trifolieae</taxon>
        <taxon>Trifolium</taxon>
    </lineage>
</organism>
<evidence type="ECO:0000313" key="2">
    <source>
        <dbReference type="Proteomes" id="UP000265520"/>
    </source>
</evidence>
<feature type="non-terminal residue" evidence="1">
    <location>
        <position position="18"/>
    </location>
</feature>
<dbReference type="EMBL" id="LXQA010544206">
    <property type="protein sequence ID" value="MCI58322.1"/>
    <property type="molecule type" value="Genomic_DNA"/>
</dbReference>
<evidence type="ECO:0000313" key="1">
    <source>
        <dbReference type="EMBL" id="MCI58322.1"/>
    </source>
</evidence>
<accession>A0A392TBP5</accession>
<proteinExistence type="predicted"/>
<comment type="caution">
    <text evidence="1">The sequence shown here is derived from an EMBL/GenBank/DDBJ whole genome shotgun (WGS) entry which is preliminary data.</text>
</comment>